<dbReference type="PANTHER" id="PTHR24220:SF685">
    <property type="entry name" value="ABC TRANSPORTER RELATED"/>
    <property type="match status" value="1"/>
</dbReference>
<feature type="compositionally biased region" description="Basic residues" evidence="4">
    <location>
        <begin position="1"/>
        <end position="14"/>
    </location>
</feature>
<dbReference type="InterPro" id="IPR017911">
    <property type="entry name" value="MacB-like_ATP-bd"/>
</dbReference>
<dbReference type="SMART" id="SM00382">
    <property type="entry name" value="AAA"/>
    <property type="match status" value="1"/>
</dbReference>
<dbReference type="InterPro" id="IPR003593">
    <property type="entry name" value="AAA+_ATPase"/>
</dbReference>
<dbReference type="PROSITE" id="PS50893">
    <property type="entry name" value="ABC_TRANSPORTER_2"/>
    <property type="match status" value="1"/>
</dbReference>
<feature type="domain" description="ABC transporter" evidence="5">
    <location>
        <begin position="34"/>
        <end position="266"/>
    </location>
</feature>
<proteinExistence type="predicted"/>
<reference evidence="6 7" key="2">
    <citation type="submission" date="2023-10" db="EMBL/GenBank/DDBJ databases">
        <authorList>
            <person name="Han X.F."/>
        </authorList>
    </citation>
    <scope>NUCLEOTIDE SEQUENCE [LARGE SCALE GENOMIC DNA]</scope>
    <source>
        <strain evidence="6 7">KCTC 39840</strain>
    </source>
</reference>
<dbReference type="InterPro" id="IPR017871">
    <property type="entry name" value="ABC_transporter-like_CS"/>
</dbReference>
<keyword evidence="3 6" id="KW-0067">ATP-binding</keyword>
<evidence type="ECO:0000313" key="6">
    <source>
        <dbReference type="EMBL" id="MDW5592972.1"/>
    </source>
</evidence>
<feature type="region of interest" description="Disordered" evidence="4">
    <location>
        <begin position="1"/>
        <end position="29"/>
    </location>
</feature>
<keyword evidence="2" id="KW-0547">Nucleotide-binding</keyword>
<dbReference type="PANTHER" id="PTHR24220">
    <property type="entry name" value="IMPORT ATP-BINDING PROTEIN"/>
    <property type="match status" value="1"/>
</dbReference>
<dbReference type="PROSITE" id="PS00211">
    <property type="entry name" value="ABC_TRANSPORTER_1"/>
    <property type="match status" value="1"/>
</dbReference>
<dbReference type="Pfam" id="PF00005">
    <property type="entry name" value="ABC_tran"/>
    <property type="match status" value="1"/>
</dbReference>
<dbReference type="GO" id="GO:0005524">
    <property type="term" value="F:ATP binding"/>
    <property type="evidence" value="ECO:0007669"/>
    <property type="project" value="UniProtKB-KW"/>
</dbReference>
<name>A0ABU4HJU9_9ACTN</name>
<evidence type="ECO:0000259" key="5">
    <source>
        <dbReference type="PROSITE" id="PS50893"/>
    </source>
</evidence>
<keyword evidence="7" id="KW-1185">Reference proteome</keyword>
<organism evidence="6 7">
    <name type="scientific">Conexibacter stalactiti</name>
    <dbReference type="NCBI Taxonomy" id="1940611"/>
    <lineage>
        <taxon>Bacteria</taxon>
        <taxon>Bacillati</taxon>
        <taxon>Actinomycetota</taxon>
        <taxon>Thermoleophilia</taxon>
        <taxon>Solirubrobacterales</taxon>
        <taxon>Conexibacteraceae</taxon>
        <taxon>Conexibacter</taxon>
    </lineage>
</organism>
<dbReference type="InterPro" id="IPR003439">
    <property type="entry name" value="ABC_transporter-like_ATP-bd"/>
</dbReference>
<reference evidence="7" key="1">
    <citation type="submission" date="2023-07" db="EMBL/GenBank/DDBJ databases">
        <title>Conexibacter stalactiti sp. nov., isolated from stalactites in a lava cave and emended description of the genus Conexibacter.</title>
        <authorList>
            <person name="Lee S.D."/>
        </authorList>
    </citation>
    <scope>NUCLEOTIDE SEQUENCE [LARGE SCALE GENOMIC DNA]</scope>
    <source>
        <strain evidence="7">KCTC 39840</strain>
    </source>
</reference>
<evidence type="ECO:0000256" key="4">
    <source>
        <dbReference type="SAM" id="MobiDB-lite"/>
    </source>
</evidence>
<keyword evidence="1" id="KW-0813">Transport</keyword>
<evidence type="ECO:0000313" key="7">
    <source>
        <dbReference type="Proteomes" id="UP001284601"/>
    </source>
</evidence>
<dbReference type="CDD" id="cd03255">
    <property type="entry name" value="ABC_MJ0796_LolCDE_FtsE"/>
    <property type="match status" value="1"/>
</dbReference>
<comment type="caution">
    <text evidence="6">The sequence shown here is derived from an EMBL/GenBank/DDBJ whole genome shotgun (WGS) entry which is preliminary data.</text>
</comment>
<dbReference type="Gene3D" id="3.40.50.300">
    <property type="entry name" value="P-loop containing nucleotide triphosphate hydrolases"/>
    <property type="match status" value="1"/>
</dbReference>
<gene>
    <name evidence="6" type="ORF">R7226_01395</name>
</gene>
<dbReference type="SUPFAM" id="SSF52540">
    <property type="entry name" value="P-loop containing nucleoside triphosphate hydrolases"/>
    <property type="match status" value="1"/>
</dbReference>
<dbReference type="EMBL" id="JAWSTH010000002">
    <property type="protein sequence ID" value="MDW5592972.1"/>
    <property type="molecule type" value="Genomic_DNA"/>
</dbReference>
<evidence type="ECO:0000256" key="2">
    <source>
        <dbReference type="ARBA" id="ARBA00022741"/>
    </source>
</evidence>
<dbReference type="InterPro" id="IPR027417">
    <property type="entry name" value="P-loop_NTPase"/>
</dbReference>
<dbReference type="Proteomes" id="UP001284601">
    <property type="component" value="Unassembled WGS sequence"/>
</dbReference>
<protein>
    <submittedName>
        <fullName evidence="6">ABC transporter ATP-binding protein</fullName>
    </submittedName>
</protein>
<evidence type="ECO:0000256" key="3">
    <source>
        <dbReference type="ARBA" id="ARBA00022840"/>
    </source>
</evidence>
<evidence type="ECO:0000256" key="1">
    <source>
        <dbReference type="ARBA" id="ARBA00022448"/>
    </source>
</evidence>
<dbReference type="InterPro" id="IPR015854">
    <property type="entry name" value="ABC_transpr_LolD-like"/>
</dbReference>
<accession>A0ABU4HJU9</accession>
<sequence>MAAPHARGRRRARPRPAGSSESRAVPRRATPMTLRLYDVGHDLRDGDGIVHALNDVTLTVRRGELVALLGPSGAGKSTILWLASGIEAPTRGTVSWDGRDLAALSRRERELFRRETLGMLFQDPPLQRGVDAVGNVESRLVGNGARPSHARRAAKQVLVELGLGARLHHPPQKLSGGERRRVALSRALVNSPDLLLADEPTANLDTEHGALVLDRLRQEAHEHRRAVLMVTHDPAAAAIADRCLTLTDGRLQTTAVAAARPERGAR</sequence>